<sequence length="140" mass="16277">MRQLFFRHLNSDWNAEPNAPNVELTVEGDTVQLVFLLNSWAYDASTGETGTLRFIGCSRWRWDSTNDYAWFAGKGLYGKQAPKWGEFYEVIGDSRPIGEDDWEVLSSDEPESRQFLFYFRDDTIEVIAEDWSLTRQFPSA</sequence>
<dbReference type="RefSeq" id="WP_184870990.1">
    <property type="nucleotide sequence ID" value="NZ_JACHEF010000001.1"/>
</dbReference>
<dbReference type="Proteomes" id="UP000556329">
    <property type="component" value="Unassembled WGS sequence"/>
</dbReference>
<comment type="caution">
    <text evidence="1">The sequence shown here is derived from an EMBL/GenBank/DDBJ whole genome shotgun (WGS) entry which is preliminary data.</text>
</comment>
<keyword evidence="2" id="KW-1185">Reference proteome</keyword>
<evidence type="ECO:0000313" key="2">
    <source>
        <dbReference type="Proteomes" id="UP000556329"/>
    </source>
</evidence>
<evidence type="ECO:0000313" key="1">
    <source>
        <dbReference type="EMBL" id="MBB6407826.1"/>
    </source>
</evidence>
<proteinExistence type="predicted"/>
<name>A0A841NXX7_9HYPH</name>
<dbReference type="EMBL" id="JACHEF010000001">
    <property type="protein sequence ID" value="MBB6407826.1"/>
    <property type="molecule type" value="Genomic_DNA"/>
</dbReference>
<gene>
    <name evidence="1" type="ORF">HNQ71_000470</name>
</gene>
<reference evidence="1 2" key="1">
    <citation type="submission" date="2020-08" db="EMBL/GenBank/DDBJ databases">
        <title>Genomic Encyclopedia of Type Strains, Phase IV (KMG-IV): sequencing the most valuable type-strain genomes for metagenomic binning, comparative biology and taxonomic classification.</title>
        <authorList>
            <person name="Goeker M."/>
        </authorList>
    </citation>
    <scope>NUCLEOTIDE SEQUENCE [LARGE SCALE GENOMIC DNA]</scope>
    <source>
        <strain evidence="1 2">DSM 100039</strain>
    </source>
</reference>
<accession>A0A841NXX7</accession>
<dbReference type="AlphaFoldDB" id="A0A841NXX7"/>
<organism evidence="1 2">
    <name type="scientific">Mesorhizobium sangaii</name>
    <dbReference type="NCBI Taxonomy" id="505389"/>
    <lineage>
        <taxon>Bacteria</taxon>
        <taxon>Pseudomonadati</taxon>
        <taxon>Pseudomonadota</taxon>
        <taxon>Alphaproteobacteria</taxon>
        <taxon>Hyphomicrobiales</taxon>
        <taxon>Phyllobacteriaceae</taxon>
        <taxon>Mesorhizobium</taxon>
    </lineage>
</organism>
<protein>
    <submittedName>
        <fullName evidence="1">Uncharacterized protein</fullName>
    </submittedName>
</protein>